<evidence type="ECO:0000313" key="8">
    <source>
        <dbReference type="EMBL" id="BAC73248.1"/>
    </source>
</evidence>
<evidence type="ECO:0000256" key="6">
    <source>
        <dbReference type="PROSITE-ProRule" id="PRU01016"/>
    </source>
</evidence>
<dbReference type="AlphaFoldDB" id="Q82C18"/>
<dbReference type="OrthoDB" id="9813719at2"/>
<reference evidence="8 9" key="2">
    <citation type="journal article" date="2003" name="Nat. Biotechnol.">
        <title>Complete genome sequence and comparative analysis of the industrial microorganism Streptomyces avermitilis.</title>
        <authorList>
            <person name="Ikeda H."/>
            <person name="Ishikawa J."/>
            <person name="Hanamoto A."/>
            <person name="Shinose M."/>
            <person name="Kikuchi H."/>
            <person name="Shiba T."/>
            <person name="Sakaki Y."/>
            <person name="Hattori M."/>
            <person name="Omura S."/>
        </authorList>
    </citation>
    <scope>NUCLEOTIDE SEQUENCE [LARGE SCALE GENOMIC DNA]</scope>
    <source>
        <strain evidence="9">ATCC 31267 / DSM 46492 / JCM 5070 / NBRC 14893 / NCIMB 12804 / NRRL 8165 / MA-4680</strain>
    </source>
</reference>
<protein>
    <recommendedName>
        <fullName evidence="1">DNA (cytosine-5-)-methyltransferase</fullName>
        <ecNumber evidence="1">2.1.1.37</ecNumber>
    </recommendedName>
</protein>
<feature type="compositionally biased region" description="Basic residues" evidence="7">
    <location>
        <begin position="27"/>
        <end position="36"/>
    </location>
</feature>
<dbReference type="GO" id="GO:0032259">
    <property type="term" value="P:methylation"/>
    <property type="evidence" value="ECO:0007669"/>
    <property type="project" value="UniProtKB-KW"/>
</dbReference>
<evidence type="ECO:0000256" key="5">
    <source>
        <dbReference type="ARBA" id="ARBA00022747"/>
    </source>
</evidence>
<keyword evidence="5" id="KW-0680">Restriction system</keyword>
<dbReference type="InterPro" id="IPR029063">
    <property type="entry name" value="SAM-dependent_MTases_sf"/>
</dbReference>
<dbReference type="HOGENOM" id="CLU_014695_0_0_11"/>
<keyword evidence="3 6" id="KW-0808">Transferase</keyword>
<dbReference type="SUPFAM" id="SSF53335">
    <property type="entry name" value="S-adenosyl-L-methionine-dependent methyltransferases"/>
    <property type="match status" value="1"/>
</dbReference>
<dbReference type="PANTHER" id="PTHR10629:SF52">
    <property type="entry name" value="DNA (CYTOSINE-5)-METHYLTRANSFERASE 1"/>
    <property type="match status" value="1"/>
</dbReference>
<dbReference type="PANTHER" id="PTHR10629">
    <property type="entry name" value="CYTOSINE-SPECIFIC METHYLTRANSFERASE"/>
    <property type="match status" value="1"/>
</dbReference>
<dbReference type="KEGG" id="sma:SAVERM_5536"/>
<name>Q82C18_STRAW</name>
<dbReference type="GO" id="GO:0003677">
    <property type="term" value="F:DNA binding"/>
    <property type="evidence" value="ECO:0007669"/>
    <property type="project" value="TreeGrafter"/>
</dbReference>
<keyword evidence="4 6" id="KW-0949">S-adenosyl-L-methionine</keyword>
<keyword evidence="9" id="KW-1185">Reference proteome</keyword>
<dbReference type="GO" id="GO:0044027">
    <property type="term" value="P:negative regulation of gene expression via chromosomal CpG island methylation"/>
    <property type="evidence" value="ECO:0007669"/>
    <property type="project" value="TreeGrafter"/>
</dbReference>
<dbReference type="InterPro" id="IPR050390">
    <property type="entry name" value="C5-Methyltransferase"/>
</dbReference>
<dbReference type="EC" id="2.1.1.37" evidence="1"/>
<evidence type="ECO:0000256" key="1">
    <source>
        <dbReference type="ARBA" id="ARBA00011975"/>
    </source>
</evidence>
<evidence type="ECO:0000256" key="3">
    <source>
        <dbReference type="ARBA" id="ARBA00022679"/>
    </source>
</evidence>
<feature type="active site" evidence="6">
    <location>
        <position position="121"/>
    </location>
</feature>
<dbReference type="InterPro" id="IPR001525">
    <property type="entry name" value="C5_MeTfrase"/>
</dbReference>
<evidence type="ECO:0000256" key="4">
    <source>
        <dbReference type="ARBA" id="ARBA00022691"/>
    </source>
</evidence>
<dbReference type="Pfam" id="PF00145">
    <property type="entry name" value="DNA_methylase"/>
    <property type="match status" value="1"/>
</dbReference>
<dbReference type="REBASE" id="7170">
    <property type="entry name" value="M.SavORF5536P"/>
</dbReference>
<dbReference type="Proteomes" id="UP000000428">
    <property type="component" value="Chromosome"/>
</dbReference>
<evidence type="ECO:0000256" key="7">
    <source>
        <dbReference type="SAM" id="MobiDB-lite"/>
    </source>
</evidence>
<dbReference type="Gene3D" id="3.90.120.10">
    <property type="entry name" value="DNA Methylase, subunit A, domain 2"/>
    <property type="match status" value="1"/>
</dbReference>
<feature type="compositionally biased region" description="Basic and acidic residues" evidence="7">
    <location>
        <begin position="1"/>
        <end position="16"/>
    </location>
</feature>
<dbReference type="eggNOG" id="COG0270">
    <property type="taxonomic scope" value="Bacteria"/>
</dbReference>
<keyword evidence="2 6" id="KW-0489">Methyltransferase</keyword>
<evidence type="ECO:0000256" key="2">
    <source>
        <dbReference type="ARBA" id="ARBA00022603"/>
    </source>
</evidence>
<dbReference type="Gene3D" id="3.40.50.150">
    <property type="entry name" value="Vaccinia Virus protein VP39"/>
    <property type="match status" value="1"/>
</dbReference>
<evidence type="ECO:0000313" key="9">
    <source>
        <dbReference type="Proteomes" id="UP000000428"/>
    </source>
</evidence>
<dbReference type="EMBL" id="BA000030">
    <property type="protein sequence ID" value="BAC73248.1"/>
    <property type="molecule type" value="Genomic_DNA"/>
</dbReference>
<reference evidence="8 9" key="3">
    <citation type="journal article" date="2014" name="J. Ind. Microbiol. Biotechnol.">
        <title>Genome mining of the Streptomyces avermitilis genome and development of genome-minimized hosts for heterologous expression of biosynthetic gene clusters.</title>
        <authorList>
            <person name="Ikeda H."/>
            <person name="Shin-ya K."/>
            <person name="Omura S."/>
        </authorList>
    </citation>
    <scope>NUCLEOTIDE SEQUENCE [LARGE SCALE GENOMIC DNA]</scope>
    <source>
        <strain evidence="9">ATCC 31267 / DSM 46492 / JCM 5070 / NBRC 14893 / NCIMB 12804 / NRRL 8165 / MA-4680</strain>
    </source>
</reference>
<dbReference type="GO" id="GO:0003886">
    <property type="term" value="F:DNA (cytosine-5-)-methyltransferase activity"/>
    <property type="evidence" value="ECO:0007669"/>
    <property type="project" value="UniProtKB-EC"/>
</dbReference>
<gene>
    <name evidence="8" type="primary">savM2</name>
    <name evidence="8" type="ORF">SAVERM_5536</name>
</gene>
<dbReference type="PROSITE" id="PS51679">
    <property type="entry name" value="SAM_MT_C5"/>
    <property type="match status" value="1"/>
</dbReference>
<comment type="similarity">
    <text evidence="6">Belongs to the class I-like SAM-binding methyltransferase superfamily. C5-methyltransferase family.</text>
</comment>
<dbReference type="PRINTS" id="PR00105">
    <property type="entry name" value="C5METTRFRASE"/>
</dbReference>
<reference evidence="8 9" key="1">
    <citation type="journal article" date="2001" name="Proc. Natl. Acad. Sci. U.S.A.">
        <title>Genome sequence of an industrial microorganism Streptomyces avermitilis: deducing the ability of producing secondary metabolites.</title>
        <authorList>
            <person name="Omura S."/>
            <person name="Ikeda H."/>
            <person name="Ishikawa J."/>
            <person name="Hanamoto A."/>
            <person name="Takahashi C."/>
            <person name="Shinose M."/>
            <person name="Takahashi Y."/>
            <person name="Horikawa H."/>
            <person name="Nakazawa H."/>
            <person name="Osonoe T."/>
            <person name="Kikuchi H."/>
            <person name="Shiba T."/>
            <person name="Sakaki Y."/>
            <person name="Hattori M."/>
        </authorList>
    </citation>
    <scope>NUCLEOTIDE SEQUENCE [LARGE SCALE GENOMIC DNA]</scope>
    <source>
        <strain evidence="9">ATCC 31267 / DSM 46492 / JCM 5070 / NBRC 14893 / NCIMB 12804 / NRRL 8165 / MA-4680</strain>
    </source>
</reference>
<accession>Q82C18</accession>
<organism evidence="8 9">
    <name type="scientific">Streptomyces avermitilis (strain ATCC 31267 / DSM 46492 / JCM 5070 / NBRC 14893 / NCIMB 12804 / NRRL 8165 / MA-4680)</name>
    <dbReference type="NCBI Taxonomy" id="227882"/>
    <lineage>
        <taxon>Bacteria</taxon>
        <taxon>Bacillati</taxon>
        <taxon>Actinomycetota</taxon>
        <taxon>Actinomycetes</taxon>
        <taxon>Kitasatosporales</taxon>
        <taxon>Streptomycetaceae</taxon>
        <taxon>Streptomyces</taxon>
    </lineage>
</organism>
<feature type="region of interest" description="Disordered" evidence="7">
    <location>
        <begin position="1"/>
        <end position="48"/>
    </location>
</feature>
<dbReference type="GO" id="GO:0009307">
    <property type="term" value="P:DNA restriction-modification system"/>
    <property type="evidence" value="ECO:0007669"/>
    <property type="project" value="UniProtKB-KW"/>
</dbReference>
<proteinExistence type="inferred from homology"/>
<sequence>MRGRRADVQREPHPGDPVRQLRPPSPRPRHRHRPDRRGRPPDAEGPVTLSLTDLFCGAGGSSTGAAMVPGVQVAFAANHARDAIDSHQANHPDADHDLADISEVEPTRYPRTDLLWASPACTAHSLASGKKQGHGEYVDGVKATSGIDEAAIKSRATMWDVVRFAESHQYRAMIVENVVEVMQWGPPGKPGAVFKAWLDSIRAWGYEHRLIFLNSMFAQALGPGAPQSRDRFYAIFWRSGERAPDFDKWLRPQAECPTHGPVRVVQRFKRPDRLYGKFRSQYTFRCPYTSCADQALEPKARAAAAAIDFSLPAKTLGERKRPLAESTLRRIRAGYQAFASDHLLVPVEGRQGKVARPAHLPLRTCTTRNETGLALRYMVELRGGASSHRAITEPLAAVCAGGTHHGLVQAPAMTLPYYSTSKARPAAEPLGTVTTLDRHAVLPGGEIEHFEDLRFRMLEPSEYARAMALPDGYILTPTSKRNKVKLIGNGVTPPAARDLVAMVVEAVTGEALEPA</sequence>